<protein>
    <recommendedName>
        <fullName evidence="3">Lipoprotein</fullName>
    </recommendedName>
</protein>
<dbReference type="PROSITE" id="PS51257">
    <property type="entry name" value="PROKAR_LIPOPROTEIN"/>
    <property type="match status" value="1"/>
</dbReference>
<evidence type="ECO:0000313" key="2">
    <source>
        <dbReference type="Proteomes" id="UP000004431"/>
    </source>
</evidence>
<keyword evidence="2" id="KW-1185">Reference proteome</keyword>
<dbReference type="Proteomes" id="UP000004431">
    <property type="component" value="Unassembled WGS sequence"/>
</dbReference>
<comment type="caution">
    <text evidence="1">The sequence shown here is derived from an EMBL/GenBank/DDBJ whole genome shotgun (WGS) entry which is preliminary data.</text>
</comment>
<name>A0ABN0AZ70_9ACTN</name>
<accession>A0ABN0AZ70</accession>
<dbReference type="EMBL" id="AEDQ01000029">
    <property type="protein sequence ID" value="EFL43821.1"/>
    <property type="molecule type" value="Genomic_DNA"/>
</dbReference>
<evidence type="ECO:0000313" key="1">
    <source>
        <dbReference type="EMBL" id="EFL43821.1"/>
    </source>
</evidence>
<gene>
    <name evidence="1" type="ORF">HMPREF9248_0546</name>
</gene>
<reference evidence="1 2" key="1">
    <citation type="submission" date="2010-08" db="EMBL/GenBank/DDBJ databases">
        <authorList>
            <person name="Durkin A.S."/>
            <person name="Madupu R."/>
            <person name="Torralba M."/>
            <person name="Gillis M."/>
            <person name="Methe B."/>
            <person name="Sutton G."/>
            <person name="Nelson K.E."/>
        </authorList>
    </citation>
    <scope>NUCLEOTIDE SEQUENCE [LARGE SCALE GENOMIC DNA]</scope>
    <source>
        <strain evidence="1 2">PB189-T1-4</strain>
    </source>
</reference>
<evidence type="ECO:0008006" key="3">
    <source>
        <dbReference type="Google" id="ProtNLM"/>
    </source>
</evidence>
<organism evidence="1 2">
    <name type="scientific">Fannyhessea vaginae PB189-T1-4</name>
    <dbReference type="NCBI Taxonomy" id="866774"/>
    <lineage>
        <taxon>Bacteria</taxon>
        <taxon>Bacillati</taxon>
        <taxon>Actinomycetota</taxon>
        <taxon>Coriobacteriia</taxon>
        <taxon>Coriobacteriales</taxon>
        <taxon>Atopobiaceae</taxon>
        <taxon>Fannyhessea</taxon>
    </lineage>
</organism>
<proteinExistence type="predicted"/>
<sequence length="39" mass="4286">MSSRQIQNFEKNGRCAQLVVACAQLVVACNYNPTTRATV</sequence>